<keyword evidence="2" id="KW-1185">Reference proteome</keyword>
<gene>
    <name evidence="1" type="ORF">LN473_19800</name>
</gene>
<name>A0ABS8LEJ5_9XANT</name>
<comment type="caution">
    <text evidence="1">The sequence shown here is derived from an EMBL/GenBank/DDBJ whole genome shotgun (WGS) entry which is preliminary data.</text>
</comment>
<evidence type="ECO:0000313" key="1">
    <source>
        <dbReference type="EMBL" id="MCC8624182.1"/>
    </source>
</evidence>
<protein>
    <recommendedName>
        <fullName evidence="3">DUF1254 domain-containing protein</fullName>
    </recommendedName>
</protein>
<dbReference type="Proteomes" id="UP001430544">
    <property type="component" value="Unassembled WGS sequence"/>
</dbReference>
<reference evidence="1" key="1">
    <citation type="submission" date="2021-11" db="EMBL/GenBank/DDBJ databases">
        <title>Genome resources and taxonomic validation of 89 Xanthomonas strains.</title>
        <authorList>
            <person name="Tambong J.T."/>
        </authorList>
    </citation>
    <scope>NUCLEOTIDE SEQUENCE</scope>
    <source>
        <strain evidence="1">Bv 5-4A</strain>
    </source>
</reference>
<organism evidence="1 2">
    <name type="scientific">Xanthomonas vesicatoria</name>
    <dbReference type="NCBI Taxonomy" id="56460"/>
    <lineage>
        <taxon>Bacteria</taxon>
        <taxon>Pseudomonadati</taxon>
        <taxon>Pseudomonadota</taxon>
        <taxon>Gammaproteobacteria</taxon>
        <taxon>Lysobacterales</taxon>
        <taxon>Lysobacteraceae</taxon>
        <taxon>Xanthomonas</taxon>
    </lineage>
</organism>
<proteinExistence type="predicted"/>
<dbReference type="EMBL" id="JAJIUN010000088">
    <property type="protein sequence ID" value="MCC8624182.1"/>
    <property type="molecule type" value="Genomic_DNA"/>
</dbReference>
<evidence type="ECO:0008006" key="3">
    <source>
        <dbReference type="Google" id="ProtNLM"/>
    </source>
</evidence>
<accession>A0ABS8LEJ5</accession>
<sequence length="174" mass="20202">MRFIGLIAYPMIAAFYFWRQLRNRMHVKTAVVATVCTAVPYAHYAFSRGDVGMVRQYTPNGRAFVATPYWPGAYAMQQRRSPLWEIYATSGRSDYFQKEEVVRLRAANPGFAIVLDLPLDSREELRYRHAHLLTLVYIEAHSEQLPLSNPFTLFSRKKTNALFRHNRPTAENKT</sequence>
<evidence type="ECO:0000313" key="2">
    <source>
        <dbReference type="Proteomes" id="UP001430544"/>
    </source>
</evidence>
<dbReference type="RefSeq" id="WP_126936814.1">
    <property type="nucleotide sequence ID" value="NZ_CP018470.1"/>
</dbReference>